<sequence length="700" mass="76769">MWVFKMGKKFSKQRHKPRFTKAQIPWLIRGAIRSNNVETMQYLLSYPNEVNPSMVIDGVCPLNLAVELGHLQMVKLLLKAGADIHVSDCPRYPLHQACLYGRSAVSDLLIRSGAKTVVLTEHYQSCLHLLANQSTERFLETARILLSHNCDPNTLDDDGLAPLHRASLEMVHILASSDKTDLNILSQAGDTPLLTAAKDRREAALLALIHVEQEHQQAALAASELSGARASANRTPSSKSAGSTTSRFTLLTNGSLSTYAVTNSVATPNRQSSGWAQRVFRTASAATIQLQSATSAVFSGSTRPTLVPFAFRQPQPQQQPQPPIELQTLTVADSVTPLPPNTNLSDTKRRKDSSVEGLPPRFLNLQKVVKPRLNLNQPDNIGMTPLMICAEAGQNGFRMVVGLVSAGCDISSVDKMGMTALHYACYVGAIATVRFLIEEAGEFSDKRPLDQLNFQDRFGRTPIYLATSRGHTEVVTYLLSCNVNIHSPNKELKSPLYIAANFGHLDIVNALLRHGALVDQADSHNKTPLYMATYHGRLDIIYLLLAANANVNAADKNGKTPLYIAVLHGHLSLAHKLLAAGASVNRPDNEGLGPLHMAVKFPKLDIPMIKLLLNHGCDPVNLASFTRWLLAHGIIPEECIQGDDELAEWLRREESNVRSLKRLCRTEIQLALGNADSMQAKIGGLPLPEHLRFFVSMRAL</sequence>
<feature type="repeat" description="ANK" evidence="3">
    <location>
        <begin position="524"/>
        <end position="556"/>
    </location>
</feature>
<organism evidence="6">
    <name type="scientific">Schistocephalus solidus</name>
    <name type="common">Tapeworm</name>
    <dbReference type="NCBI Taxonomy" id="70667"/>
    <lineage>
        <taxon>Eukaryota</taxon>
        <taxon>Metazoa</taxon>
        <taxon>Spiralia</taxon>
        <taxon>Lophotrochozoa</taxon>
        <taxon>Platyhelminthes</taxon>
        <taxon>Cestoda</taxon>
        <taxon>Eucestoda</taxon>
        <taxon>Diphyllobothriidea</taxon>
        <taxon>Diphyllobothriidae</taxon>
        <taxon>Schistocephalus</taxon>
    </lineage>
</organism>
<feature type="repeat" description="ANK" evidence="3">
    <location>
        <begin position="491"/>
        <end position="523"/>
    </location>
</feature>
<dbReference type="PROSITE" id="PS50088">
    <property type="entry name" value="ANK_REPEAT"/>
    <property type="match status" value="8"/>
</dbReference>
<evidence type="ECO:0000256" key="4">
    <source>
        <dbReference type="SAM" id="MobiDB-lite"/>
    </source>
</evidence>
<keyword evidence="1" id="KW-0677">Repeat</keyword>
<dbReference type="PANTHER" id="PTHR24123">
    <property type="entry name" value="ANKYRIN REPEAT-CONTAINING"/>
    <property type="match status" value="1"/>
</dbReference>
<feature type="repeat" description="ANK" evidence="3">
    <location>
        <begin position="590"/>
        <end position="618"/>
    </location>
</feature>
<dbReference type="Pfam" id="PF00023">
    <property type="entry name" value="Ank"/>
    <property type="match status" value="1"/>
</dbReference>
<gene>
    <name evidence="6" type="ORF">TR160217</name>
</gene>
<evidence type="ECO:0000256" key="2">
    <source>
        <dbReference type="ARBA" id="ARBA00023043"/>
    </source>
</evidence>
<feature type="repeat" description="ANK" evidence="3">
    <location>
        <begin position="381"/>
        <end position="415"/>
    </location>
</feature>
<dbReference type="PROSITE" id="PS50225">
    <property type="entry name" value="SOCS"/>
    <property type="match status" value="1"/>
</dbReference>
<accession>A0A0X3PCW2</accession>
<dbReference type="AlphaFoldDB" id="A0A0X3PCW2"/>
<feature type="repeat" description="ANK" evidence="3">
    <location>
        <begin position="458"/>
        <end position="490"/>
    </location>
</feature>
<evidence type="ECO:0000313" key="6">
    <source>
        <dbReference type="EMBL" id="JAP47757.1"/>
    </source>
</evidence>
<dbReference type="Pfam" id="PF12796">
    <property type="entry name" value="Ank_2"/>
    <property type="match status" value="4"/>
</dbReference>
<dbReference type="SUPFAM" id="SSF48403">
    <property type="entry name" value="Ankyrin repeat"/>
    <property type="match status" value="2"/>
</dbReference>
<dbReference type="Gene3D" id="1.25.40.20">
    <property type="entry name" value="Ankyrin repeat-containing domain"/>
    <property type="match status" value="3"/>
</dbReference>
<dbReference type="PANTHER" id="PTHR24123:SF141">
    <property type="entry name" value="ANKYRIN 2, ISOFORM U"/>
    <property type="match status" value="1"/>
</dbReference>
<proteinExistence type="predicted"/>
<reference evidence="6" key="1">
    <citation type="submission" date="2016-01" db="EMBL/GenBank/DDBJ databases">
        <title>Reference transcriptome for the parasite Schistocephalus solidus: insights into the molecular evolution of parasitism.</title>
        <authorList>
            <person name="Hebert F.O."/>
            <person name="Grambauer S."/>
            <person name="Barber I."/>
            <person name="Landry C.R."/>
            <person name="Aubin-Horth N."/>
        </authorList>
    </citation>
    <scope>NUCLEOTIDE SEQUENCE</scope>
</reference>
<protein>
    <recommendedName>
        <fullName evidence="5">SOCS box domain-containing protein</fullName>
    </recommendedName>
</protein>
<dbReference type="InterPro" id="IPR002110">
    <property type="entry name" value="Ankyrin_rpt"/>
</dbReference>
<dbReference type="InterPro" id="IPR001496">
    <property type="entry name" value="SOCS_box"/>
</dbReference>
<feature type="region of interest" description="Disordered" evidence="4">
    <location>
        <begin position="335"/>
        <end position="357"/>
    </location>
</feature>
<evidence type="ECO:0000256" key="3">
    <source>
        <dbReference type="PROSITE-ProRule" id="PRU00023"/>
    </source>
</evidence>
<feature type="repeat" description="ANK" evidence="3">
    <location>
        <begin position="57"/>
        <end position="89"/>
    </location>
</feature>
<evidence type="ECO:0000259" key="5">
    <source>
        <dbReference type="PROSITE" id="PS50225"/>
    </source>
</evidence>
<dbReference type="EMBL" id="GEEE01015468">
    <property type="protein sequence ID" value="JAP47757.1"/>
    <property type="molecule type" value="Transcribed_RNA"/>
</dbReference>
<evidence type="ECO:0000256" key="1">
    <source>
        <dbReference type="ARBA" id="ARBA00022737"/>
    </source>
</evidence>
<dbReference type="SMART" id="SM00248">
    <property type="entry name" value="ANK"/>
    <property type="match status" value="11"/>
</dbReference>
<dbReference type="PRINTS" id="PR01415">
    <property type="entry name" value="ANKYRIN"/>
</dbReference>
<name>A0A0X3PCW2_SCHSO</name>
<feature type="repeat" description="ANK" evidence="3">
    <location>
        <begin position="416"/>
        <end position="448"/>
    </location>
</feature>
<feature type="domain" description="SOCS box" evidence="5">
    <location>
        <begin position="645"/>
        <end position="700"/>
    </location>
</feature>
<dbReference type="InterPro" id="IPR051165">
    <property type="entry name" value="Multifunctional_ANK_Repeat"/>
</dbReference>
<keyword evidence="2 3" id="KW-0040">ANK repeat</keyword>
<dbReference type="PROSITE" id="PS50297">
    <property type="entry name" value="ANK_REP_REGION"/>
    <property type="match status" value="6"/>
</dbReference>
<dbReference type="InterPro" id="IPR036770">
    <property type="entry name" value="Ankyrin_rpt-contain_sf"/>
</dbReference>
<feature type="repeat" description="ANK" evidence="3">
    <location>
        <begin position="557"/>
        <end position="589"/>
    </location>
</feature>